<evidence type="ECO:0000313" key="2">
    <source>
        <dbReference type="EMBL" id="OWW22266.1"/>
    </source>
</evidence>
<evidence type="ECO:0000256" key="1">
    <source>
        <dbReference type="SAM" id="MobiDB-lite"/>
    </source>
</evidence>
<proteinExistence type="predicted"/>
<gene>
    <name evidence="2" type="ORF">AYR66_24960</name>
</gene>
<feature type="region of interest" description="Disordered" evidence="1">
    <location>
        <begin position="55"/>
        <end position="78"/>
    </location>
</feature>
<name>A0A254THZ9_9BURK</name>
<organism evidence="2 3">
    <name type="scientific">Noviherbaspirillum denitrificans</name>
    <dbReference type="NCBI Taxonomy" id="1968433"/>
    <lineage>
        <taxon>Bacteria</taxon>
        <taxon>Pseudomonadati</taxon>
        <taxon>Pseudomonadota</taxon>
        <taxon>Betaproteobacteria</taxon>
        <taxon>Burkholderiales</taxon>
        <taxon>Oxalobacteraceae</taxon>
        <taxon>Noviherbaspirillum</taxon>
    </lineage>
</organism>
<keyword evidence="3" id="KW-1185">Reference proteome</keyword>
<sequence>MYMVYWTEVDDGKAEPKSRDFASTAMSDAMQFMEALRKRQREGEGICFVTICAENPDSVGHPGVADPSPDYNWKKRRR</sequence>
<evidence type="ECO:0000313" key="3">
    <source>
        <dbReference type="Proteomes" id="UP000197535"/>
    </source>
</evidence>
<dbReference type="RefSeq" id="WP_088709088.1">
    <property type="nucleotide sequence ID" value="NZ_LSTO01000001.1"/>
</dbReference>
<dbReference type="Proteomes" id="UP000197535">
    <property type="component" value="Unassembled WGS sequence"/>
</dbReference>
<comment type="caution">
    <text evidence="2">The sequence shown here is derived from an EMBL/GenBank/DDBJ whole genome shotgun (WGS) entry which is preliminary data.</text>
</comment>
<protein>
    <submittedName>
        <fullName evidence="2">Uncharacterized protein</fullName>
    </submittedName>
</protein>
<dbReference type="EMBL" id="LSTO01000001">
    <property type="protein sequence ID" value="OWW22266.1"/>
    <property type="molecule type" value="Genomic_DNA"/>
</dbReference>
<dbReference type="AlphaFoldDB" id="A0A254THZ9"/>
<dbReference type="OrthoDB" id="8757469at2"/>
<accession>A0A254THZ9</accession>
<reference evidence="2 3" key="1">
    <citation type="submission" date="2016-02" db="EMBL/GenBank/DDBJ databases">
        <authorList>
            <person name="Wen L."/>
            <person name="He K."/>
            <person name="Yang H."/>
        </authorList>
    </citation>
    <scope>NUCLEOTIDE SEQUENCE [LARGE SCALE GENOMIC DNA]</scope>
    <source>
        <strain evidence="2 3">TSA40</strain>
    </source>
</reference>